<dbReference type="Proteomes" id="UP000549066">
    <property type="component" value="Unassembled WGS sequence"/>
</dbReference>
<dbReference type="GO" id="GO:0007165">
    <property type="term" value="P:signal transduction"/>
    <property type="evidence" value="ECO:0007669"/>
    <property type="project" value="InterPro"/>
</dbReference>
<dbReference type="InterPro" id="IPR035897">
    <property type="entry name" value="Toll_tir_struct_dom_sf"/>
</dbReference>
<comment type="caution">
    <text evidence="2">The sequence shown here is derived from an EMBL/GenBank/DDBJ whole genome shotgun (WGS) entry which is preliminary data.</text>
</comment>
<evidence type="ECO:0000259" key="1">
    <source>
        <dbReference type="PROSITE" id="PS50104"/>
    </source>
</evidence>
<sequence>MPADHVFISYISEDSELIDELQGALEAADFIVWRDKDKLWPGDDWQREIRDAIRSGSFVFLACFSSNLAKRDKSYQFEELTLAAEEYRTRPPGAAWLMTARLDECEIPDFDLGAGRTLGRSIHRADLFGQQKSAQLSRLVVAIQRAIGSSPGIAPASVSTAAADARRAQSDVVEPLRELLRNPSLIMDFDDYMSELRTPVRYALSDRAEFPLTVPAGTKVDAAFARVWVRRVRSYDDILAPALVPFKLIAMYGSQAHEQELSQTLRILAQESTQREGVDLLTALHKYPAIVATFATALGAVTKQNYSMLRAATADVSVSTTNGARVPFILTSGSQSVIGIDQWRALGTLLCLEDDEQPMNDEELGSLLTKDGGRRFTPISDHLFTLLAPLYRQQFASDADYAHAFDQVEVLLDAISEDARAQSDRYYGPHGGYGRYTWRHRHSEQGPEVVMLNEARAQGAGWTPLMAGLFGGDSERAIAALESVQDLAGRIRSSRW</sequence>
<name>A0A852WR84_9MICO</name>
<evidence type="ECO:0000313" key="2">
    <source>
        <dbReference type="EMBL" id="NYG20456.1"/>
    </source>
</evidence>
<dbReference type="AlphaFoldDB" id="A0A852WR84"/>
<gene>
    <name evidence="2" type="ORF">BJY17_001203</name>
</gene>
<reference evidence="2 3" key="1">
    <citation type="submission" date="2020-07" db="EMBL/GenBank/DDBJ databases">
        <title>Sequencing the genomes of 1000 actinobacteria strains.</title>
        <authorList>
            <person name="Klenk H.-P."/>
        </authorList>
    </citation>
    <scope>NUCLEOTIDE SEQUENCE [LARGE SCALE GENOMIC DNA]</scope>
    <source>
        <strain evidence="2 3">DSM 8598</strain>
    </source>
</reference>
<dbReference type="PROSITE" id="PS50104">
    <property type="entry name" value="TIR"/>
    <property type="match status" value="1"/>
</dbReference>
<dbReference type="Gene3D" id="3.40.50.10140">
    <property type="entry name" value="Toll/interleukin-1 receptor homology (TIR) domain"/>
    <property type="match status" value="1"/>
</dbReference>
<proteinExistence type="predicted"/>
<protein>
    <recommendedName>
        <fullName evidence="1">TIR domain-containing protein</fullName>
    </recommendedName>
</protein>
<accession>A0A852WR84</accession>
<feature type="domain" description="TIR" evidence="1">
    <location>
        <begin position="2"/>
        <end position="147"/>
    </location>
</feature>
<dbReference type="Pfam" id="PF13676">
    <property type="entry name" value="TIR_2"/>
    <property type="match status" value="1"/>
</dbReference>
<keyword evidence="3" id="KW-1185">Reference proteome</keyword>
<dbReference type="EMBL" id="JACCFI010000001">
    <property type="protein sequence ID" value="NYG20456.1"/>
    <property type="molecule type" value="Genomic_DNA"/>
</dbReference>
<dbReference type="SUPFAM" id="SSF52200">
    <property type="entry name" value="Toll/Interleukin receptor TIR domain"/>
    <property type="match status" value="1"/>
</dbReference>
<dbReference type="RefSeq" id="WP_179550572.1">
    <property type="nucleotide sequence ID" value="NZ_JACCFI010000001.1"/>
</dbReference>
<dbReference type="InterPro" id="IPR000157">
    <property type="entry name" value="TIR_dom"/>
</dbReference>
<evidence type="ECO:0000313" key="3">
    <source>
        <dbReference type="Proteomes" id="UP000549066"/>
    </source>
</evidence>
<organism evidence="2 3">
    <name type="scientific">Agromyces hippuratus</name>
    <dbReference type="NCBI Taxonomy" id="286438"/>
    <lineage>
        <taxon>Bacteria</taxon>
        <taxon>Bacillati</taxon>
        <taxon>Actinomycetota</taxon>
        <taxon>Actinomycetes</taxon>
        <taxon>Micrococcales</taxon>
        <taxon>Microbacteriaceae</taxon>
        <taxon>Agromyces</taxon>
    </lineage>
</organism>